<gene>
    <name evidence="6" type="ORF">E1B28_011059</name>
</gene>
<reference evidence="6" key="1">
    <citation type="journal article" date="2021" name="Genome Biol. Evol.">
        <title>The assembled and annotated genome of the fairy-ring fungus Marasmius oreades.</title>
        <authorList>
            <person name="Hiltunen M."/>
            <person name="Ament-Velasquez S.L."/>
            <person name="Johannesson H."/>
        </authorList>
    </citation>
    <scope>NUCLEOTIDE SEQUENCE</scope>
    <source>
        <strain evidence="6">03SP1</strain>
    </source>
</reference>
<evidence type="ECO:0008006" key="8">
    <source>
        <dbReference type="Google" id="ProtNLM"/>
    </source>
</evidence>
<dbReference type="AlphaFoldDB" id="A0A9P7RTC4"/>
<name>A0A9P7RTC4_9AGAR</name>
<keyword evidence="2" id="KW-0285">Flavoprotein</keyword>
<organism evidence="6 7">
    <name type="scientific">Marasmius oreades</name>
    <name type="common">fairy-ring Marasmius</name>
    <dbReference type="NCBI Taxonomy" id="181124"/>
    <lineage>
        <taxon>Eukaryota</taxon>
        <taxon>Fungi</taxon>
        <taxon>Dikarya</taxon>
        <taxon>Basidiomycota</taxon>
        <taxon>Agaricomycotina</taxon>
        <taxon>Agaricomycetes</taxon>
        <taxon>Agaricomycetidae</taxon>
        <taxon>Agaricales</taxon>
        <taxon>Marasmiineae</taxon>
        <taxon>Marasmiaceae</taxon>
        <taxon>Marasmius</taxon>
    </lineage>
</organism>
<dbReference type="Proteomes" id="UP001049176">
    <property type="component" value="Chromosome 7"/>
</dbReference>
<dbReference type="KEGG" id="more:E1B28_011059"/>
<evidence type="ECO:0000256" key="1">
    <source>
        <dbReference type="ARBA" id="ARBA00009183"/>
    </source>
</evidence>
<dbReference type="OrthoDB" id="66881at2759"/>
<dbReference type="GO" id="GO:0050661">
    <property type="term" value="F:NADP binding"/>
    <property type="evidence" value="ECO:0007669"/>
    <property type="project" value="InterPro"/>
</dbReference>
<comment type="similarity">
    <text evidence="1">Belongs to the FMO family.</text>
</comment>
<evidence type="ECO:0000313" key="6">
    <source>
        <dbReference type="EMBL" id="KAG7089369.1"/>
    </source>
</evidence>
<evidence type="ECO:0000256" key="4">
    <source>
        <dbReference type="ARBA" id="ARBA00022857"/>
    </source>
</evidence>
<accession>A0A9P7RTC4</accession>
<dbReference type="InterPro" id="IPR020946">
    <property type="entry name" value="Flavin_mOase-like"/>
</dbReference>
<dbReference type="InterPro" id="IPR000960">
    <property type="entry name" value="Flavin_mOase"/>
</dbReference>
<dbReference type="RefSeq" id="XP_043005839.1">
    <property type="nucleotide sequence ID" value="XM_043156055.1"/>
</dbReference>
<dbReference type="GO" id="GO:0050660">
    <property type="term" value="F:flavin adenine dinucleotide binding"/>
    <property type="evidence" value="ECO:0007669"/>
    <property type="project" value="InterPro"/>
</dbReference>
<comment type="caution">
    <text evidence="6">The sequence shown here is derived from an EMBL/GenBank/DDBJ whole genome shotgun (WGS) entry which is preliminary data.</text>
</comment>
<dbReference type="SUPFAM" id="SSF51905">
    <property type="entry name" value="FAD/NAD(P)-binding domain"/>
    <property type="match status" value="2"/>
</dbReference>
<keyword evidence="3" id="KW-0274">FAD</keyword>
<keyword evidence="4" id="KW-0521">NADP</keyword>
<dbReference type="InterPro" id="IPR050346">
    <property type="entry name" value="FMO-like"/>
</dbReference>
<keyword evidence="5" id="KW-0560">Oxidoreductase</keyword>
<dbReference type="Gene3D" id="3.50.50.60">
    <property type="entry name" value="FAD/NAD(P)-binding domain"/>
    <property type="match status" value="2"/>
</dbReference>
<dbReference type="GO" id="GO:0004499">
    <property type="term" value="F:N,N-dimethylaniline monooxygenase activity"/>
    <property type="evidence" value="ECO:0007669"/>
    <property type="project" value="InterPro"/>
</dbReference>
<dbReference type="EMBL" id="CM032187">
    <property type="protein sequence ID" value="KAG7089369.1"/>
    <property type="molecule type" value="Genomic_DNA"/>
</dbReference>
<dbReference type="PRINTS" id="PR00370">
    <property type="entry name" value="FMOXYGENASE"/>
</dbReference>
<evidence type="ECO:0000256" key="2">
    <source>
        <dbReference type="ARBA" id="ARBA00022630"/>
    </source>
</evidence>
<dbReference type="Pfam" id="PF00743">
    <property type="entry name" value="FMO-like"/>
    <property type="match status" value="2"/>
</dbReference>
<sequence length="480" mass="53934">MELPEIPREPEDAEKLICVIGAGPSGLAALKTILDTHHFKKGLWKPTVFEARQEVGGVWVPAAPTDNPPITPLYESLTTNIPHPIMAYTSFSFPPSTPLYPKAVYVRKYLDAYAEHFQLKQYIKCRTSVENVERDTTSERWKITLNTGKTQFFDLVIVANGHYRVPRYPDVPGSKEWLAKGKASHSAWYRRPQDLGKTVLVIGAGPSGQDISSEMAKYATTVIHSVTDSPLGQTGNIKHRGRVSELKNSGEVLFEDGTSEAGVDYCIFATGYKMSFPFLSEDIIKNQAQPTIPPLPDDLYNSTYAVFPLGKHIFPLHPQTFPSTSLVFMGLPSKVAPFPLVEAQAQMIVHAFAHPEVLDPTIESVDIVTRYEDLLSKHQANTNLVAKNWHAFEPMDQFDYRDDLYRFSGVPITSQEWEKEAYLNKGILRQFWVNLERNGVADDWVRGVGEGGIQEWVELMRRMIKEARDEGVLADPSARL</sequence>
<keyword evidence="7" id="KW-1185">Reference proteome</keyword>
<proteinExistence type="inferred from homology"/>
<evidence type="ECO:0000313" key="7">
    <source>
        <dbReference type="Proteomes" id="UP001049176"/>
    </source>
</evidence>
<evidence type="ECO:0000256" key="5">
    <source>
        <dbReference type="ARBA" id="ARBA00023002"/>
    </source>
</evidence>
<evidence type="ECO:0000256" key="3">
    <source>
        <dbReference type="ARBA" id="ARBA00022827"/>
    </source>
</evidence>
<dbReference type="InterPro" id="IPR036188">
    <property type="entry name" value="FAD/NAD-bd_sf"/>
</dbReference>
<dbReference type="GeneID" id="66080134"/>
<protein>
    <recommendedName>
        <fullName evidence="8">Flavin-containing monooxygenase</fullName>
    </recommendedName>
</protein>
<dbReference type="PANTHER" id="PTHR23023">
    <property type="entry name" value="DIMETHYLANILINE MONOOXYGENASE"/>
    <property type="match status" value="1"/>
</dbReference>